<dbReference type="GO" id="GO:0004674">
    <property type="term" value="F:protein serine/threonine kinase activity"/>
    <property type="evidence" value="ECO:0007669"/>
    <property type="project" value="UniProtKB-KW"/>
</dbReference>
<comment type="caution">
    <text evidence="11">The sequence shown here is derived from an EMBL/GenBank/DDBJ whole genome shotgun (WGS) entry which is preliminary data.</text>
</comment>
<dbReference type="InterPro" id="IPR000719">
    <property type="entry name" value="Prot_kinase_dom"/>
</dbReference>
<evidence type="ECO:0000256" key="5">
    <source>
        <dbReference type="ARBA" id="ARBA00022777"/>
    </source>
</evidence>
<keyword evidence="6" id="KW-0067">ATP-binding</keyword>
<keyword evidence="5 11" id="KW-0418">Kinase</keyword>
<feature type="compositionally biased region" description="Low complexity" evidence="9">
    <location>
        <begin position="404"/>
        <end position="418"/>
    </location>
</feature>
<dbReference type="OrthoDB" id="10252171at2759"/>
<dbReference type="PROSITE" id="PS50011">
    <property type="entry name" value="PROTEIN_KINASE_DOM"/>
    <property type="match status" value="1"/>
</dbReference>
<dbReference type="Gene3D" id="3.30.200.20">
    <property type="entry name" value="Phosphorylase Kinase, domain 1"/>
    <property type="match status" value="1"/>
</dbReference>
<feature type="region of interest" description="Disordered" evidence="9">
    <location>
        <begin position="627"/>
        <end position="647"/>
    </location>
</feature>
<keyword evidence="4" id="KW-0547">Nucleotide-binding</keyword>
<evidence type="ECO:0000313" key="11">
    <source>
        <dbReference type="EMBL" id="KWX14781.1"/>
    </source>
</evidence>
<feature type="compositionally biased region" description="Polar residues" evidence="9">
    <location>
        <begin position="627"/>
        <end position="642"/>
    </location>
</feature>
<evidence type="ECO:0000256" key="1">
    <source>
        <dbReference type="ARBA" id="ARBA00012513"/>
    </source>
</evidence>
<sequence>MQSKIALKYDVAAMIDMGAQAKIHHCMDRATGEELVVKIIYYGDIDRDSKEYYGMSREGYLMQGFHHPYILPVREVVIDSRLQTINIIMPLMKHSLKKLIQNHRKRREPIPEADIWRYTYQLLDALHYLHDPSTEAWYKIPELLSRTTSRRPSCIDDRSSDQGEDQSSLDSARIHFPIPHRDIKPDNILLDHDNNIRLADFTMAAQFDEEELKQLKNITLDYTTNTEELGFAGAPGYRAPEAYYSVAGVENDIWALGCVVYEMATMERLFPTTDVQKAYFSGENRFGICLPGRSPELVKLVEAMLTINPANRPKTSQLLRHPCFKDLLTDSIRNKVYIPGDIVKRLLLRVETRDELKQLLCKLSWSGSVDECALGYLFNFLRTLPFTESVVRITGDDHGDNRLRISSSSRSPTRSSVRIPESETLNDGPSSKHASRAMSGRLIDEPISPSRGYILYNNISPERYSRKLMLPTDLIGDGRRAFSAIPISPRNEGHVETQRQDATDVVRLGTPVEKEEDSSTAQMEASLSKFDDFCTIKELREMQNLTDLRDMPNERAVQRSQSAYSIIRENVRHFSYPSPARLQADYNEKYDSARWNPKGFASLKHADSVTRCIEKLRQINRTCQHVRSNSPVNSYGRTSSAKSDNHSIAVVRGTLAPRRLS</sequence>
<reference evidence="11 12" key="1">
    <citation type="journal article" date="2015" name="Mol. Biochem. Parasitol.">
        <title>Identification of polymorphic genes for use in assemblage B genotyping assays through comparative genomics of multiple assemblage B Giardia duodenalis isolates.</title>
        <authorList>
            <person name="Wielinga C."/>
            <person name="Thompson R.C."/>
            <person name="Monis P."/>
            <person name="Ryan U."/>
        </authorList>
    </citation>
    <scope>NUCLEOTIDE SEQUENCE [LARGE SCALE GENOMIC DNA]</scope>
    <source>
        <strain evidence="11 12">BAH15c1</strain>
    </source>
</reference>
<dbReference type="AlphaFoldDB" id="A0A132NXH6"/>
<comment type="catalytic activity">
    <reaction evidence="7">
        <text>L-threonyl-[protein] + ATP = O-phospho-L-threonyl-[protein] + ADP + H(+)</text>
        <dbReference type="Rhea" id="RHEA:46608"/>
        <dbReference type="Rhea" id="RHEA-COMP:11060"/>
        <dbReference type="Rhea" id="RHEA-COMP:11605"/>
        <dbReference type="ChEBI" id="CHEBI:15378"/>
        <dbReference type="ChEBI" id="CHEBI:30013"/>
        <dbReference type="ChEBI" id="CHEBI:30616"/>
        <dbReference type="ChEBI" id="CHEBI:61977"/>
        <dbReference type="ChEBI" id="CHEBI:456216"/>
        <dbReference type="EC" id="2.7.11.1"/>
    </reaction>
</comment>
<evidence type="ECO:0000256" key="4">
    <source>
        <dbReference type="ARBA" id="ARBA00022741"/>
    </source>
</evidence>
<feature type="domain" description="Protein kinase" evidence="10">
    <location>
        <begin position="9"/>
        <end position="324"/>
    </location>
</feature>
<dbReference type="VEuPathDB" id="GiardiaDB:QR46_1208"/>
<proteinExistence type="predicted"/>
<gene>
    <name evidence="11" type="ORF">QR46_1208</name>
</gene>
<comment type="catalytic activity">
    <reaction evidence="8">
        <text>L-seryl-[protein] + ATP = O-phospho-L-seryl-[protein] + ADP + H(+)</text>
        <dbReference type="Rhea" id="RHEA:17989"/>
        <dbReference type="Rhea" id="RHEA-COMP:9863"/>
        <dbReference type="Rhea" id="RHEA-COMP:11604"/>
        <dbReference type="ChEBI" id="CHEBI:15378"/>
        <dbReference type="ChEBI" id="CHEBI:29999"/>
        <dbReference type="ChEBI" id="CHEBI:30616"/>
        <dbReference type="ChEBI" id="CHEBI:83421"/>
        <dbReference type="ChEBI" id="CHEBI:456216"/>
        <dbReference type="EC" id="2.7.11.1"/>
    </reaction>
</comment>
<dbReference type="InterPro" id="IPR011009">
    <property type="entry name" value="Kinase-like_dom_sf"/>
</dbReference>
<organism evidence="11 12">
    <name type="scientific">Giardia duodenalis assemblage B</name>
    <dbReference type="NCBI Taxonomy" id="1394984"/>
    <lineage>
        <taxon>Eukaryota</taxon>
        <taxon>Metamonada</taxon>
        <taxon>Diplomonadida</taxon>
        <taxon>Hexamitidae</taxon>
        <taxon>Giardiinae</taxon>
        <taxon>Giardia</taxon>
    </lineage>
</organism>
<dbReference type="EC" id="2.7.11.1" evidence="1"/>
<keyword evidence="2 11" id="KW-0723">Serine/threonine-protein kinase</keyword>
<evidence type="ECO:0000256" key="7">
    <source>
        <dbReference type="ARBA" id="ARBA00047899"/>
    </source>
</evidence>
<dbReference type="InterPro" id="IPR008271">
    <property type="entry name" value="Ser/Thr_kinase_AS"/>
</dbReference>
<feature type="region of interest" description="Disordered" evidence="9">
    <location>
        <begin position="150"/>
        <end position="170"/>
    </location>
</feature>
<dbReference type="Pfam" id="PF00069">
    <property type="entry name" value="Pkinase"/>
    <property type="match status" value="2"/>
</dbReference>
<dbReference type="Proteomes" id="UP000070089">
    <property type="component" value="Unassembled WGS sequence"/>
</dbReference>
<name>A0A132NXH6_GIAIN</name>
<dbReference type="PANTHER" id="PTHR43671">
    <property type="entry name" value="SERINE/THREONINE-PROTEIN KINASE NEK"/>
    <property type="match status" value="1"/>
</dbReference>
<evidence type="ECO:0000313" key="12">
    <source>
        <dbReference type="Proteomes" id="UP000070089"/>
    </source>
</evidence>
<evidence type="ECO:0000256" key="2">
    <source>
        <dbReference type="ARBA" id="ARBA00022527"/>
    </source>
</evidence>
<evidence type="ECO:0000256" key="6">
    <source>
        <dbReference type="ARBA" id="ARBA00022840"/>
    </source>
</evidence>
<accession>A0A132NXH6</accession>
<dbReference type="GO" id="GO:0005524">
    <property type="term" value="F:ATP binding"/>
    <property type="evidence" value="ECO:0007669"/>
    <property type="project" value="UniProtKB-KW"/>
</dbReference>
<evidence type="ECO:0000256" key="3">
    <source>
        <dbReference type="ARBA" id="ARBA00022679"/>
    </source>
</evidence>
<evidence type="ECO:0000259" key="10">
    <source>
        <dbReference type="PROSITE" id="PS50011"/>
    </source>
</evidence>
<dbReference type="SMART" id="SM00220">
    <property type="entry name" value="S_TKc"/>
    <property type="match status" value="1"/>
</dbReference>
<keyword evidence="3" id="KW-0808">Transferase</keyword>
<dbReference type="InterPro" id="IPR050660">
    <property type="entry name" value="NEK_Ser/Thr_kinase"/>
</dbReference>
<dbReference type="PANTHER" id="PTHR43671:SF98">
    <property type="entry name" value="SERINE_THREONINE-PROTEIN KINASE NEK11"/>
    <property type="match status" value="1"/>
</dbReference>
<dbReference type="SUPFAM" id="SSF56112">
    <property type="entry name" value="Protein kinase-like (PK-like)"/>
    <property type="match status" value="1"/>
</dbReference>
<dbReference type="PROSITE" id="PS00108">
    <property type="entry name" value="PROTEIN_KINASE_ST"/>
    <property type="match status" value="1"/>
</dbReference>
<feature type="region of interest" description="Disordered" evidence="9">
    <location>
        <begin position="401"/>
        <end position="438"/>
    </location>
</feature>
<dbReference type="EMBL" id="JXTI01000023">
    <property type="protein sequence ID" value="KWX14781.1"/>
    <property type="molecule type" value="Genomic_DNA"/>
</dbReference>
<dbReference type="Gene3D" id="1.10.510.10">
    <property type="entry name" value="Transferase(Phosphotransferase) domain 1"/>
    <property type="match status" value="2"/>
</dbReference>
<evidence type="ECO:0000256" key="8">
    <source>
        <dbReference type="ARBA" id="ARBA00048679"/>
    </source>
</evidence>
<evidence type="ECO:0000256" key="9">
    <source>
        <dbReference type="SAM" id="MobiDB-lite"/>
    </source>
</evidence>
<protein>
    <recommendedName>
        <fullName evidence="1">non-specific serine/threonine protein kinase</fullName>
        <ecNumber evidence="1">2.7.11.1</ecNumber>
    </recommendedName>
</protein>